<name>A0ABT0LJF3_9GAMM</name>
<protein>
    <recommendedName>
        <fullName evidence="1">GST C-terminal domain-containing protein</fullName>
    </recommendedName>
</protein>
<keyword evidence="3" id="KW-1185">Reference proteome</keyword>
<proteinExistence type="predicted"/>
<dbReference type="Gene3D" id="3.40.30.10">
    <property type="entry name" value="Glutaredoxin"/>
    <property type="match status" value="1"/>
</dbReference>
<comment type="caution">
    <text evidence="2">The sequence shown here is derived from an EMBL/GenBank/DDBJ whole genome shotgun (WGS) entry which is preliminary data.</text>
</comment>
<evidence type="ECO:0000313" key="3">
    <source>
        <dbReference type="Proteomes" id="UP001203423"/>
    </source>
</evidence>
<evidence type="ECO:0000313" key="2">
    <source>
        <dbReference type="EMBL" id="MCL1127808.1"/>
    </source>
</evidence>
<dbReference type="PROSITE" id="PS50405">
    <property type="entry name" value="GST_CTER"/>
    <property type="match status" value="1"/>
</dbReference>
<dbReference type="InterPro" id="IPR010987">
    <property type="entry name" value="Glutathione-S-Trfase_C-like"/>
</dbReference>
<evidence type="ECO:0000259" key="1">
    <source>
        <dbReference type="PROSITE" id="PS50405"/>
    </source>
</evidence>
<dbReference type="Pfam" id="PF00043">
    <property type="entry name" value="GST_C"/>
    <property type="match status" value="1"/>
</dbReference>
<reference evidence="2 3" key="1">
    <citation type="submission" date="2022-01" db="EMBL/GenBank/DDBJ databases">
        <title>Whole genome-based taxonomy of the Shewanellaceae.</title>
        <authorList>
            <person name="Martin-Rodriguez A.J."/>
        </authorList>
    </citation>
    <scope>NUCLEOTIDE SEQUENCE [LARGE SCALE GENOMIC DNA]</scope>
    <source>
        <strain evidence="2 3">DSM 17177</strain>
    </source>
</reference>
<dbReference type="RefSeq" id="WP_248943241.1">
    <property type="nucleotide sequence ID" value="NZ_JAKIKS010000219.1"/>
</dbReference>
<dbReference type="InterPro" id="IPR004046">
    <property type="entry name" value="GST_C"/>
</dbReference>
<dbReference type="EMBL" id="JAKIKS010000219">
    <property type="protein sequence ID" value="MCL1127808.1"/>
    <property type="molecule type" value="Genomic_DNA"/>
</dbReference>
<dbReference type="Proteomes" id="UP001203423">
    <property type="component" value="Unassembled WGS sequence"/>
</dbReference>
<gene>
    <name evidence="2" type="ORF">L2764_25940</name>
</gene>
<dbReference type="SUPFAM" id="SSF47616">
    <property type="entry name" value="GST C-terminal domain-like"/>
    <property type="match status" value="1"/>
</dbReference>
<dbReference type="PANTHER" id="PTHR44051:SF8">
    <property type="entry name" value="GLUTATHIONE S-TRANSFERASE GSTA"/>
    <property type="match status" value="1"/>
</dbReference>
<accession>A0ABT0LJF3</accession>
<organism evidence="2 3">
    <name type="scientific">Shewanella surugensis</name>
    <dbReference type="NCBI Taxonomy" id="212020"/>
    <lineage>
        <taxon>Bacteria</taxon>
        <taxon>Pseudomonadati</taxon>
        <taxon>Pseudomonadota</taxon>
        <taxon>Gammaproteobacteria</taxon>
        <taxon>Alteromonadales</taxon>
        <taxon>Shewanellaceae</taxon>
        <taxon>Shewanella</taxon>
    </lineage>
</organism>
<dbReference type="Gene3D" id="1.20.1050.10">
    <property type="match status" value="1"/>
</dbReference>
<sequence length="109" mass="12558">MLFESPAICIHLVESNPSSNFIPNIGSKNRAKFFQWMMYLTNTVQAELMIHFYPEKHTTCSNVASDIANIQEKRITDMFQLLDNELENKAFLVGNMITVCDFSLFMLTI</sequence>
<dbReference type="PANTHER" id="PTHR44051">
    <property type="entry name" value="GLUTATHIONE S-TRANSFERASE-RELATED"/>
    <property type="match status" value="1"/>
</dbReference>
<feature type="domain" description="GST C-terminal" evidence="1">
    <location>
        <begin position="26"/>
        <end position="109"/>
    </location>
</feature>
<dbReference type="InterPro" id="IPR036282">
    <property type="entry name" value="Glutathione-S-Trfase_C_sf"/>
</dbReference>